<evidence type="ECO:0000256" key="8">
    <source>
        <dbReference type="SAM" id="Phobius"/>
    </source>
</evidence>
<evidence type="ECO:0000256" key="7">
    <source>
        <dbReference type="ARBA" id="ARBA00023315"/>
    </source>
</evidence>
<comment type="subcellular location">
    <subcellularLocation>
        <location evidence="1">Endoplasmic reticulum membrane</location>
        <topology evidence="1">Multi-pass membrane protein</topology>
    </subcellularLocation>
</comment>
<evidence type="ECO:0000256" key="1">
    <source>
        <dbReference type="ARBA" id="ARBA00004477"/>
    </source>
</evidence>
<evidence type="ECO:0000256" key="2">
    <source>
        <dbReference type="ARBA" id="ARBA00022679"/>
    </source>
</evidence>
<feature type="signal peptide" evidence="9">
    <location>
        <begin position="1"/>
        <end position="20"/>
    </location>
</feature>
<proteinExistence type="predicted"/>
<evidence type="ECO:0000256" key="6">
    <source>
        <dbReference type="ARBA" id="ARBA00023136"/>
    </source>
</evidence>
<reference evidence="10" key="1">
    <citation type="submission" date="2025-08" db="UniProtKB">
        <authorList>
            <consortium name="Ensembl"/>
        </authorList>
    </citation>
    <scope>IDENTIFICATION</scope>
</reference>
<sequence>MTAMDWLWEQHWLLWHQCLALPLALSVVDTSSTGFLESLTPVSPSRYVSLGLGGCLLAVGTMGVYSLVVLVAVLGFALLVVWVPPDRVHGWVFWGQMLWQTVCHLLLQHGEGLLPQGGGVRALVAVSSLMLLTQRVTSVSMDLQEGRIHLPQGGAASCPLFLLSLCSYVLSFPTLLGGPLYPYSRFVGCVEGSGPGAPPLPLGAVSLKLLQVLLLEGVRAGLLRGLPGPGPAAAGGPGPAGACLCLWGVALALRLRYYSHWGVSEGLNLAAGFGPQGPDRGGLSDGDPWTTEASPRVSEFARRWNATTAAWLRRLVFRRGGRCPLLLTFGFSAWWHGLRPGQAAGFLGWGLAVRADYTLHRHVGAALSSRWGRGLYAGLSWAHTQAVITWVVLLVEARGVAPMGAWSSGGVAPLGAWSSVSVLLFPLLNAALALCFLLKPRAFS</sequence>
<dbReference type="Proteomes" id="UP000694546">
    <property type="component" value="Chromosome 11"/>
</dbReference>
<feature type="transmembrane region" description="Helical" evidence="8">
    <location>
        <begin position="153"/>
        <end position="176"/>
    </location>
</feature>
<evidence type="ECO:0008006" key="12">
    <source>
        <dbReference type="Google" id="ProtNLM"/>
    </source>
</evidence>
<gene>
    <name evidence="10" type="primary">mboat4</name>
</gene>
<dbReference type="GO" id="GO:0008412">
    <property type="term" value="F:4-hydroxybenzoate polyprenyltransferase activity"/>
    <property type="evidence" value="ECO:0007669"/>
    <property type="project" value="UniProtKB-EC"/>
</dbReference>
<accession>A0A8C5CQ73</accession>
<dbReference type="PANTHER" id="PTHR13906:SF3">
    <property type="entry name" value="GHRELIN O-ACYLTRANSFERASE"/>
    <property type="match status" value="1"/>
</dbReference>
<name>A0A8C5CQ73_GADMO</name>
<keyword evidence="11" id="KW-1185">Reference proteome</keyword>
<evidence type="ECO:0000256" key="9">
    <source>
        <dbReference type="SAM" id="SignalP"/>
    </source>
</evidence>
<protein>
    <recommendedName>
        <fullName evidence="12">Ghrelin O-acyltransferase</fullName>
    </recommendedName>
</protein>
<evidence type="ECO:0000256" key="5">
    <source>
        <dbReference type="ARBA" id="ARBA00022989"/>
    </source>
</evidence>
<keyword evidence="2" id="KW-0808">Transferase</keyword>
<dbReference type="AlphaFoldDB" id="A0A8C5CQ73"/>
<feature type="transmembrane region" description="Helical" evidence="8">
    <location>
        <begin position="415"/>
        <end position="438"/>
    </location>
</feature>
<dbReference type="PANTHER" id="PTHR13906">
    <property type="entry name" value="PORCUPINE"/>
    <property type="match status" value="1"/>
</dbReference>
<dbReference type="OMA" id="MDWLQLF"/>
<keyword evidence="7" id="KW-0012">Acyltransferase</keyword>
<keyword evidence="9" id="KW-0732">Signal</keyword>
<dbReference type="GeneTree" id="ENSGT01030000234564"/>
<dbReference type="GO" id="GO:0008299">
    <property type="term" value="P:isoprenoid biosynthetic process"/>
    <property type="evidence" value="ECO:0007669"/>
    <property type="project" value="UniProtKB-UniRule"/>
</dbReference>
<feature type="transmembrane region" description="Helical" evidence="8">
    <location>
        <begin position="375"/>
        <end position="395"/>
    </location>
</feature>
<organism evidence="10 11">
    <name type="scientific">Gadus morhua</name>
    <name type="common">Atlantic cod</name>
    <dbReference type="NCBI Taxonomy" id="8049"/>
    <lineage>
        <taxon>Eukaryota</taxon>
        <taxon>Metazoa</taxon>
        <taxon>Chordata</taxon>
        <taxon>Craniata</taxon>
        <taxon>Vertebrata</taxon>
        <taxon>Euteleostomi</taxon>
        <taxon>Actinopterygii</taxon>
        <taxon>Neopterygii</taxon>
        <taxon>Teleostei</taxon>
        <taxon>Neoteleostei</taxon>
        <taxon>Acanthomorphata</taxon>
        <taxon>Zeiogadaria</taxon>
        <taxon>Gadariae</taxon>
        <taxon>Gadiformes</taxon>
        <taxon>Gadoidei</taxon>
        <taxon>Gadidae</taxon>
        <taxon>Gadus</taxon>
    </lineage>
</organism>
<dbReference type="GO" id="GO:0005743">
    <property type="term" value="C:mitochondrial inner membrane"/>
    <property type="evidence" value="ECO:0007669"/>
    <property type="project" value="UniProtKB-SubCell"/>
</dbReference>
<feature type="transmembrane region" description="Helical" evidence="8">
    <location>
        <begin position="50"/>
        <end position="83"/>
    </location>
</feature>
<keyword evidence="4" id="KW-0256">Endoplasmic reticulum</keyword>
<reference evidence="10" key="2">
    <citation type="submission" date="2025-09" db="UniProtKB">
        <authorList>
            <consortium name="Ensembl"/>
        </authorList>
    </citation>
    <scope>IDENTIFICATION</scope>
</reference>
<feature type="transmembrane region" description="Helical" evidence="8">
    <location>
        <begin position="232"/>
        <end position="253"/>
    </location>
</feature>
<keyword evidence="3 8" id="KW-0812">Transmembrane</keyword>
<evidence type="ECO:0000256" key="3">
    <source>
        <dbReference type="ARBA" id="ARBA00022692"/>
    </source>
</evidence>
<keyword evidence="5 8" id="KW-1133">Transmembrane helix</keyword>
<feature type="chain" id="PRO_5045074447" description="Ghrelin O-acyltransferase" evidence="9">
    <location>
        <begin position="21"/>
        <end position="444"/>
    </location>
</feature>
<evidence type="ECO:0000313" key="10">
    <source>
        <dbReference type="Ensembl" id="ENSGMOP00000065495.1"/>
    </source>
</evidence>
<dbReference type="Pfam" id="PF03062">
    <property type="entry name" value="MBOAT"/>
    <property type="match status" value="1"/>
</dbReference>
<dbReference type="GO" id="GO:0006744">
    <property type="term" value="P:ubiquinone biosynthetic process"/>
    <property type="evidence" value="ECO:0007669"/>
    <property type="project" value="UniProtKB-UniRule"/>
</dbReference>
<dbReference type="Ensembl" id="ENSGMOT00000062223.1">
    <property type="protein sequence ID" value="ENSGMOP00000065495.1"/>
    <property type="gene ID" value="ENSGMOG00000034446.1"/>
</dbReference>
<evidence type="ECO:0000256" key="4">
    <source>
        <dbReference type="ARBA" id="ARBA00022824"/>
    </source>
</evidence>
<dbReference type="InterPro" id="IPR004299">
    <property type="entry name" value="MBOAT_fam"/>
</dbReference>
<dbReference type="InterPro" id="IPR049941">
    <property type="entry name" value="LPLAT_7/PORCN-like"/>
</dbReference>
<keyword evidence="6 8" id="KW-0472">Membrane</keyword>
<evidence type="ECO:0000313" key="11">
    <source>
        <dbReference type="Proteomes" id="UP000694546"/>
    </source>
</evidence>